<dbReference type="PIRSF" id="PIRSF034285">
    <property type="entry name" value="UCP034285"/>
    <property type="match status" value="1"/>
</dbReference>
<evidence type="ECO:0000313" key="1">
    <source>
        <dbReference type="EMBL" id="PTQ61894.1"/>
    </source>
</evidence>
<dbReference type="Proteomes" id="UP000244189">
    <property type="component" value="Unassembled WGS sequence"/>
</dbReference>
<accession>A0A2T5GRE8</accession>
<name>A0A2T5GRE8_9SPHN</name>
<gene>
    <name evidence="1" type="ORF">C8J26_0164</name>
</gene>
<protein>
    <submittedName>
        <fullName evidence="1">Protein ImuA</fullName>
    </submittedName>
</protein>
<reference evidence="1 2" key="1">
    <citation type="submission" date="2018-04" db="EMBL/GenBank/DDBJ databases">
        <title>Genomic Encyclopedia of Type Strains, Phase III (KMG-III): the genomes of soil and plant-associated and newly described type strains.</title>
        <authorList>
            <person name="Whitman W."/>
        </authorList>
    </citation>
    <scope>NUCLEOTIDE SEQUENCE [LARGE SCALE GENOMIC DNA]</scope>
    <source>
        <strain evidence="1 2">MA101b</strain>
    </source>
</reference>
<dbReference type="AlphaFoldDB" id="A0A2T5GRE8"/>
<organism evidence="1 2">
    <name type="scientific">Sphingomonas aurantiaca</name>
    <dbReference type="NCBI Taxonomy" id="185949"/>
    <lineage>
        <taxon>Bacteria</taxon>
        <taxon>Pseudomonadati</taxon>
        <taxon>Pseudomonadota</taxon>
        <taxon>Alphaproteobacteria</taxon>
        <taxon>Sphingomonadales</taxon>
        <taxon>Sphingomonadaceae</taxon>
        <taxon>Sphingomonas</taxon>
    </lineage>
</organism>
<sequence length="289" mass="30150">METRPIEHYKNTVNESSALIARLKRIATMGMPIQADDRSADSWLAQGMPPAQLHEVFATMDDAACGAGFAVACALVGGAAPVMWLRTEASERQGGRLHAGGLVEIGLDVSSLVLGVVEDEASLLRAAADAARCPGLGMLLIESWGRAPKIDLTATRRLMLAAEASGVTILSLRIGADPVPSAAATRWQVGALRSRPLEADAPGKPAFNIELLRRRGGQAGLRWRVEWDRDTYIFNKLAAETAAGDTADAPLAVVPIGAGDPAALSRAGVSVAADRAAADDAAASVRRTG</sequence>
<dbReference type="Gene3D" id="3.40.50.300">
    <property type="entry name" value="P-loop containing nucleotide triphosphate hydrolases"/>
    <property type="match status" value="1"/>
</dbReference>
<comment type="caution">
    <text evidence="1">The sequence shown here is derived from an EMBL/GenBank/DDBJ whole genome shotgun (WGS) entry which is preliminary data.</text>
</comment>
<keyword evidence="2" id="KW-1185">Reference proteome</keyword>
<dbReference type="SUPFAM" id="SSF52540">
    <property type="entry name" value="P-loop containing nucleoside triphosphate hydrolases"/>
    <property type="match status" value="1"/>
</dbReference>
<dbReference type="InterPro" id="IPR017026">
    <property type="entry name" value="ImuA"/>
</dbReference>
<dbReference type="InterPro" id="IPR027417">
    <property type="entry name" value="P-loop_NTPase"/>
</dbReference>
<proteinExistence type="predicted"/>
<dbReference type="RefSeq" id="WP_244185099.1">
    <property type="nucleotide sequence ID" value="NZ_JASPFP010000001.1"/>
</dbReference>
<dbReference type="EMBL" id="QAOG01000001">
    <property type="protein sequence ID" value="PTQ61894.1"/>
    <property type="molecule type" value="Genomic_DNA"/>
</dbReference>
<evidence type="ECO:0000313" key="2">
    <source>
        <dbReference type="Proteomes" id="UP000244189"/>
    </source>
</evidence>